<dbReference type="OrthoDB" id="39175at2759"/>
<feature type="compositionally biased region" description="Polar residues" evidence="1">
    <location>
        <begin position="72"/>
        <end position="88"/>
    </location>
</feature>
<dbReference type="EMBL" id="KL198052">
    <property type="protein sequence ID" value="KDQ12086.1"/>
    <property type="molecule type" value="Genomic_DNA"/>
</dbReference>
<dbReference type="HOGENOM" id="CLU_748008_0_0_1"/>
<feature type="compositionally biased region" description="Polar residues" evidence="1">
    <location>
        <begin position="138"/>
        <end position="151"/>
    </location>
</feature>
<dbReference type="STRING" id="930990.A0A067MKI2"/>
<protein>
    <submittedName>
        <fullName evidence="2">Uncharacterized protein</fullName>
    </submittedName>
</protein>
<dbReference type="InParanoid" id="A0A067MKI2"/>
<dbReference type="AlphaFoldDB" id="A0A067MKI2"/>
<evidence type="ECO:0000313" key="3">
    <source>
        <dbReference type="Proteomes" id="UP000027195"/>
    </source>
</evidence>
<gene>
    <name evidence="2" type="ORF">BOTBODRAFT_34704</name>
</gene>
<feature type="region of interest" description="Disordered" evidence="1">
    <location>
        <begin position="35"/>
        <end position="89"/>
    </location>
</feature>
<evidence type="ECO:0000313" key="2">
    <source>
        <dbReference type="EMBL" id="KDQ12086.1"/>
    </source>
</evidence>
<reference evidence="3" key="1">
    <citation type="journal article" date="2014" name="Proc. Natl. Acad. Sci. U.S.A.">
        <title>Extensive sampling of basidiomycete genomes demonstrates inadequacy of the white-rot/brown-rot paradigm for wood decay fungi.</title>
        <authorList>
            <person name="Riley R."/>
            <person name="Salamov A.A."/>
            <person name="Brown D.W."/>
            <person name="Nagy L.G."/>
            <person name="Floudas D."/>
            <person name="Held B.W."/>
            <person name="Levasseur A."/>
            <person name="Lombard V."/>
            <person name="Morin E."/>
            <person name="Otillar R."/>
            <person name="Lindquist E.A."/>
            <person name="Sun H."/>
            <person name="LaButti K.M."/>
            <person name="Schmutz J."/>
            <person name="Jabbour D."/>
            <person name="Luo H."/>
            <person name="Baker S.E."/>
            <person name="Pisabarro A.G."/>
            <person name="Walton J.D."/>
            <person name="Blanchette R.A."/>
            <person name="Henrissat B."/>
            <person name="Martin F."/>
            <person name="Cullen D."/>
            <person name="Hibbett D.S."/>
            <person name="Grigoriev I.V."/>
        </authorList>
    </citation>
    <scope>NUCLEOTIDE SEQUENCE [LARGE SCALE GENOMIC DNA]</scope>
    <source>
        <strain evidence="3">FD-172 SS1</strain>
    </source>
</reference>
<proteinExistence type="predicted"/>
<feature type="region of interest" description="Disordered" evidence="1">
    <location>
        <begin position="226"/>
        <end position="257"/>
    </location>
</feature>
<dbReference type="Proteomes" id="UP000027195">
    <property type="component" value="Unassembled WGS sequence"/>
</dbReference>
<sequence>MSDTLSTLRYPSSEHDPYQYLPYHANLTLDTFHERDSLSHGHERPSFNEHHTTPVDGISSTSDYLIHAQQHGLGQQSSNSASLLNTHINPLPLSSPPPFDLYNSQLPSAGPSQQWDMHPSDARAFMYEPDSDPAYSPPSLSSSDDTATISPSYEYGALPRTQEHAWDQYAIRPEGDHQRPEPLLQDAYFQPSASLPDHFGASPMSAFHLRPHQGIVVPSLSHSIGGHASRSTHPYLSSRDHIDSTPHIVPSQTDPRADRAIRRESLPSSHTFHHDHVIHHGTSQKPDPAPYAFRQDDPSAFRISADAYRTPGPPTLTQAQSQSVFRFSPGSRVVPKQPHERKPVLACLFCRKRKIACGPGHLGLDDRTCK</sequence>
<feature type="compositionally biased region" description="Basic and acidic residues" evidence="1">
    <location>
        <begin position="35"/>
        <end position="53"/>
    </location>
</feature>
<accession>A0A067MKI2</accession>
<evidence type="ECO:0000256" key="1">
    <source>
        <dbReference type="SAM" id="MobiDB-lite"/>
    </source>
</evidence>
<feature type="region of interest" description="Disordered" evidence="1">
    <location>
        <begin position="125"/>
        <end position="151"/>
    </location>
</feature>
<organism evidence="2 3">
    <name type="scientific">Botryobasidium botryosum (strain FD-172 SS1)</name>
    <dbReference type="NCBI Taxonomy" id="930990"/>
    <lineage>
        <taxon>Eukaryota</taxon>
        <taxon>Fungi</taxon>
        <taxon>Dikarya</taxon>
        <taxon>Basidiomycota</taxon>
        <taxon>Agaricomycotina</taxon>
        <taxon>Agaricomycetes</taxon>
        <taxon>Cantharellales</taxon>
        <taxon>Botryobasidiaceae</taxon>
        <taxon>Botryobasidium</taxon>
    </lineage>
</organism>
<keyword evidence="3" id="KW-1185">Reference proteome</keyword>
<name>A0A067MKI2_BOTB1</name>